<feature type="compositionally biased region" description="Polar residues" evidence="1">
    <location>
        <begin position="162"/>
        <end position="179"/>
    </location>
</feature>
<keyword evidence="3" id="KW-1185">Reference proteome</keyword>
<feature type="compositionally biased region" description="Low complexity" evidence="1">
    <location>
        <begin position="119"/>
        <end position="132"/>
    </location>
</feature>
<sequence length="604" mass="62762">MGFDPGLGHCFKCFVVFVVAFSVLAECRKVSGGSRSWGSSSRITHSRPTYSAPSRQTYHPSSSSSHPNPVSLSYPTHQSSGSSQSRPIGFDVNSRHGSSGSSAPVGPPVNSQPLNNAPNFGFNSHSGSQSGSGSNGAPGIGFKPSVTQDAGNIKPSAPVVQISHSRPVGTSNTGSNSNPPAYGFKPSAPVEHASNSRPLGTSNSGTGSNSNPPPYGFKTGAPVGPPTNVKPVGNIPPGAAYPVQPPPYTPHNPGIPPPAYNPAHNPAGYGPPPAYNPSYGGYGGHYNGYGHPQQGGYPNQPHYGAAPGGITNVNINNYNTHNYGGGGFGGGYGGGGLGYASYPSYHYSHSDVGSGALGFFLGYSLAKITTPTYHFTGYSNQYTPRYDHYEVHHYYHNRDAVPAQSTIQPNAIVGCIGDSGSICPAGTTSLCTSNGAILCVASATSTVPCTNNRQGNCVRTTIPCVNGTKDCTTGQNETLTIPCISSAKVMGNITYVNNTIIVNNTTIVNNNGANSTTLTNTTVSTTSSVQNGTDSQENVTTTEVPTTLPPRSKREVHSIPVNDFCVTILALPAERKPTEQEKVLEKGTSFFTKFLVRALGANTI</sequence>
<proteinExistence type="predicted"/>
<name>A0A6J2X3V1_SITOR</name>
<organism evidence="3 4">
    <name type="scientific">Sitophilus oryzae</name>
    <name type="common">Rice weevil</name>
    <name type="synonym">Curculio oryzae</name>
    <dbReference type="NCBI Taxonomy" id="7048"/>
    <lineage>
        <taxon>Eukaryota</taxon>
        <taxon>Metazoa</taxon>
        <taxon>Ecdysozoa</taxon>
        <taxon>Arthropoda</taxon>
        <taxon>Hexapoda</taxon>
        <taxon>Insecta</taxon>
        <taxon>Pterygota</taxon>
        <taxon>Neoptera</taxon>
        <taxon>Endopterygota</taxon>
        <taxon>Coleoptera</taxon>
        <taxon>Polyphaga</taxon>
        <taxon>Cucujiformia</taxon>
        <taxon>Curculionidae</taxon>
        <taxon>Dryophthorinae</taxon>
        <taxon>Sitophilus</taxon>
    </lineage>
</organism>
<keyword evidence="2" id="KW-0732">Signal</keyword>
<dbReference type="AlphaFoldDB" id="A0A6J2X3V1"/>
<dbReference type="OrthoDB" id="6780563at2759"/>
<dbReference type="RefSeq" id="XP_030745685.1">
    <property type="nucleotide sequence ID" value="XM_030889825.1"/>
</dbReference>
<feature type="compositionally biased region" description="Pro residues" evidence="1">
    <location>
        <begin position="243"/>
        <end position="260"/>
    </location>
</feature>
<feature type="compositionally biased region" description="Low complexity" evidence="1">
    <location>
        <begin position="200"/>
        <end position="210"/>
    </location>
</feature>
<feature type="compositionally biased region" description="Low complexity" evidence="1">
    <location>
        <begin position="97"/>
        <end position="111"/>
    </location>
</feature>
<feature type="compositionally biased region" description="Low complexity" evidence="1">
    <location>
        <begin position="527"/>
        <end position="550"/>
    </location>
</feature>
<protein>
    <submittedName>
        <fullName evidence="4">Nuclear pore complex protein NUP62-like</fullName>
    </submittedName>
</protein>
<feature type="compositionally biased region" description="Low complexity" evidence="1">
    <location>
        <begin position="31"/>
        <end position="73"/>
    </location>
</feature>
<gene>
    <name evidence="4" type="primary">LOC115874616</name>
</gene>
<feature type="compositionally biased region" description="Polar residues" evidence="1">
    <location>
        <begin position="74"/>
        <end position="86"/>
    </location>
</feature>
<accession>A0A6J2X3V1</accession>
<evidence type="ECO:0000256" key="2">
    <source>
        <dbReference type="SAM" id="SignalP"/>
    </source>
</evidence>
<feature type="chain" id="PRO_5026969318" evidence="2">
    <location>
        <begin position="26"/>
        <end position="604"/>
    </location>
</feature>
<feature type="region of interest" description="Disordered" evidence="1">
    <location>
        <begin position="31"/>
        <end position="265"/>
    </location>
</feature>
<feature type="region of interest" description="Disordered" evidence="1">
    <location>
        <begin position="527"/>
        <end position="553"/>
    </location>
</feature>
<dbReference type="GeneID" id="115874616"/>
<dbReference type="KEGG" id="soy:115874616"/>
<dbReference type="InParanoid" id="A0A6J2X3V1"/>
<reference evidence="4" key="1">
    <citation type="submission" date="2025-08" db="UniProtKB">
        <authorList>
            <consortium name="RefSeq"/>
        </authorList>
    </citation>
    <scope>IDENTIFICATION</scope>
    <source>
        <tissue evidence="4">Gonads</tissue>
    </source>
</reference>
<dbReference type="Proteomes" id="UP000504635">
    <property type="component" value="Unplaced"/>
</dbReference>
<evidence type="ECO:0000313" key="3">
    <source>
        <dbReference type="Proteomes" id="UP000504635"/>
    </source>
</evidence>
<evidence type="ECO:0000256" key="1">
    <source>
        <dbReference type="SAM" id="MobiDB-lite"/>
    </source>
</evidence>
<evidence type="ECO:0000313" key="4">
    <source>
        <dbReference type="RefSeq" id="XP_030745685.1"/>
    </source>
</evidence>
<feature type="signal peptide" evidence="2">
    <location>
        <begin position="1"/>
        <end position="25"/>
    </location>
</feature>